<reference evidence="1 2" key="1">
    <citation type="journal article" date="2022" name="bioRxiv">
        <title>The genome of the oomycete Peronosclerospora sorghi, a cosmopolitan pathogen of maize and sorghum, is inflated with dispersed pseudogenes.</title>
        <authorList>
            <person name="Fletcher K."/>
            <person name="Martin F."/>
            <person name="Isakeit T."/>
            <person name="Cavanaugh K."/>
            <person name="Magill C."/>
            <person name="Michelmore R."/>
        </authorList>
    </citation>
    <scope>NUCLEOTIDE SEQUENCE [LARGE SCALE GENOMIC DNA]</scope>
    <source>
        <strain evidence="1">P6</strain>
    </source>
</reference>
<keyword evidence="2" id="KW-1185">Reference proteome</keyword>
<accession>A0ACC0W427</accession>
<evidence type="ECO:0000313" key="2">
    <source>
        <dbReference type="Proteomes" id="UP001163321"/>
    </source>
</evidence>
<gene>
    <name evidence="1" type="ORF">PsorP6_005423</name>
</gene>
<evidence type="ECO:0000313" key="1">
    <source>
        <dbReference type="EMBL" id="KAI9913514.1"/>
    </source>
</evidence>
<dbReference type="EMBL" id="CM047583">
    <property type="protein sequence ID" value="KAI9913514.1"/>
    <property type="molecule type" value="Genomic_DNA"/>
</dbReference>
<name>A0ACC0W427_9STRA</name>
<proteinExistence type="predicted"/>
<organism evidence="1 2">
    <name type="scientific">Peronosclerospora sorghi</name>
    <dbReference type="NCBI Taxonomy" id="230839"/>
    <lineage>
        <taxon>Eukaryota</taxon>
        <taxon>Sar</taxon>
        <taxon>Stramenopiles</taxon>
        <taxon>Oomycota</taxon>
        <taxon>Peronosporomycetes</taxon>
        <taxon>Peronosporales</taxon>
        <taxon>Peronosporaceae</taxon>
        <taxon>Peronosclerospora</taxon>
    </lineage>
</organism>
<dbReference type="Proteomes" id="UP001163321">
    <property type="component" value="Chromosome 4"/>
</dbReference>
<comment type="caution">
    <text evidence="1">The sequence shown here is derived from an EMBL/GenBank/DDBJ whole genome shotgun (WGS) entry which is preliminary data.</text>
</comment>
<sequence length="76" mass="8299">MFALGMVLYILLCGSHSFDPYNNLTDEEIWYAIPCVAFYLAICTGYDSKAAINLPQQATKRRTGASAPVVAQPIPS</sequence>
<protein>
    <submittedName>
        <fullName evidence="1">Uncharacterized protein</fullName>
    </submittedName>
</protein>